<dbReference type="Proteomes" id="UP000694388">
    <property type="component" value="Unplaced"/>
</dbReference>
<evidence type="ECO:0000256" key="9">
    <source>
        <dbReference type="ARBA" id="ARBA00022723"/>
    </source>
</evidence>
<sequence length="779" mass="85060">MEPGTQYSHNVISSSKLGPIGPSHSRLTRYSILLATAKVLTCVGIFQSYDVLKLLHIIHFVFYFKFGTALLLVFLQKPFSFGKKITMSQWLRILRHAFFSCIISLMWFYGLTLCGPLRTLLIYGHSDLLVTSLLSVLFRSSAGSPAKTRGAVLFVIGVVCLLLFDNDDLMAKIAEHPEGRHSSAITHGLHTAISLLGLADHKAGVFLLLATLLLRVGYQAASRKLAVDVGGAKRLHALSTLLSAALLSPWVLGLLTQNGQGGDSPSLLTLTGSLLCVIFTVGVLEFYTEALCVAKLEGPPSACLGSVWLINGGLLFAWIWGEPYSHWLSFSLAHGRSSTTEHVLSGGVLVSAACFLFATKFLLSPAQRGQKGNLIGYSAQGAPLYSFSSEGSMQPVLSPARFLRDCLKQVLEECDSRNIFYFLCLNLGFTFVELLYGAWTNSLGLISDGFHMLFDCSALLLGLFASLIARWKPTRSFPYGYSRVEILSGFVNGLFLVVIAAVVFIEAIGRLLDPPEINTEMLTPVSVGGLVVNLIGVCAFSHAHTHGGHVHSQSHAHDHSHGHSHSHTDHSGGRCDHSAVHSHGHGHKDHGHGLSTNMRGVFLHILADTLGSVGVIVSSMLIRQFGWFAADPICSIFIAVLIFLSVLPLLRDSSQLLLLRTPQEAEQTLSQGLNKVLGIVGVLSYREAHFWQHSAALMVGTLHVQVMPEAQEQRFVQQVLAIFKECGVTQMTVQVEKEEYLQHMNWARSDGHRSAGHVQCLRQHLNWNAGHVAMKCSEI</sequence>
<reference evidence="22" key="1">
    <citation type="submission" date="2025-08" db="UniProtKB">
        <authorList>
            <consortium name="Ensembl"/>
        </authorList>
    </citation>
    <scope>IDENTIFICATION</scope>
</reference>
<feature type="region of interest" description="Disordered" evidence="20">
    <location>
        <begin position="548"/>
        <end position="591"/>
    </location>
</feature>
<proteinExistence type="inferred from homology"/>
<evidence type="ECO:0000256" key="5">
    <source>
        <dbReference type="ARBA" id="ARBA00008873"/>
    </source>
</evidence>
<dbReference type="InterPro" id="IPR002524">
    <property type="entry name" value="Cation_efflux"/>
</dbReference>
<evidence type="ECO:0000256" key="14">
    <source>
        <dbReference type="ARBA" id="ARBA00023065"/>
    </source>
</evidence>
<evidence type="ECO:0000256" key="13">
    <source>
        <dbReference type="ARBA" id="ARBA00023034"/>
    </source>
</evidence>
<dbReference type="GO" id="GO:0032580">
    <property type="term" value="C:Golgi cisterna membrane"/>
    <property type="evidence" value="ECO:0007669"/>
    <property type="project" value="UniProtKB-SubCell"/>
</dbReference>
<feature type="transmembrane region" description="Helical" evidence="19">
    <location>
        <begin position="299"/>
        <end position="320"/>
    </location>
</feature>
<feature type="transmembrane region" description="Helical" evidence="19">
    <location>
        <begin position="628"/>
        <end position="650"/>
    </location>
</feature>
<comment type="catalytic activity">
    <reaction evidence="18">
        <text>Zn(2+)(in) + 2 H(+)(out) = Zn(2+)(out) + 2 H(+)(in)</text>
        <dbReference type="Rhea" id="RHEA:72627"/>
        <dbReference type="ChEBI" id="CHEBI:15378"/>
        <dbReference type="ChEBI" id="CHEBI:29105"/>
    </reaction>
</comment>
<dbReference type="GO" id="GO:0012507">
    <property type="term" value="C:ER to Golgi transport vesicle membrane"/>
    <property type="evidence" value="ECO:0007669"/>
    <property type="project" value="UniProtKB-SubCell"/>
</dbReference>
<dbReference type="InterPro" id="IPR045316">
    <property type="entry name" value="Msc2-like"/>
</dbReference>
<keyword evidence="23" id="KW-1185">Reference proteome</keyword>
<feature type="transmembrane region" description="Helical" evidence="19">
    <location>
        <begin position="343"/>
        <end position="363"/>
    </location>
</feature>
<evidence type="ECO:0000256" key="6">
    <source>
        <dbReference type="ARBA" id="ARBA00022448"/>
    </source>
</evidence>
<keyword evidence="9" id="KW-0479">Metal-binding</keyword>
<keyword evidence="10" id="KW-0862">Zinc</keyword>
<feature type="transmembrane region" description="Helical" evidence="19">
    <location>
        <begin position="55"/>
        <end position="75"/>
    </location>
</feature>
<evidence type="ECO:0000256" key="3">
    <source>
        <dbReference type="ARBA" id="ARBA00004557"/>
    </source>
</evidence>
<dbReference type="GO" id="GO:0010043">
    <property type="term" value="P:response to zinc ion"/>
    <property type="evidence" value="ECO:0007669"/>
    <property type="project" value="Ensembl"/>
</dbReference>
<reference evidence="22" key="2">
    <citation type="submission" date="2025-09" db="UniProtKB">
        <authorList>
            <consortium name="Ensembl"/>
        </authorList>
    </citation>
    <scope>IDENTIFICATION</scope>
</reference>
<feature type="transmembrane region" description="Helical" evidence="19">
    <location>
        <begin position="192"/>
        <end position="214"/>
    </location>
</feature>
<keyword evidence="16" id="KW-0968">Cytoplasmic vesicle</keyword>
<evidence type="ECO:0000256" key="1">
    <source>
        <dbReference type="ARBA" id="ARBA00004166"/>
    </source>
</evidence>
<dbReference type="NCBIfam" id="TIGR01297">
    <property type="entry name" value="CDF"/>
    <property type="match status" value="1"/>
</dbReference>
<comment type="subunit">
    <text evidence="17">Heterodimer with SLC30A6/ZNT6; form a functional zinc ion transmembrane transporter.</text>
</comment>
<dbReference type="GeneTree" id="ENSGT00940000155754"/>
<keyword evidence="7" id="KW-0050">Antiport</keyword>
<protein>
    <recommendedName>
        <fullName evidence="19">Zinc transporter</fullName>
    </recommendedName>
</protein>
<dbReference type="GO" id="GO:0046872">
    <property type="term" value="F:metal ion binding"/>
    <property type="evidence" value="ECO:0007669"/>
    <property type="project" value="UniProtKB-KW"/>
</dbReference>
<evidence type="ECO:0000256" key="7">
    <source>
        <dbReference type="ARBA" id="ARBA00022449"/>
    </source>
</evidence>
<dbReference type="GO" id="GO:0006882">
    <property type="term" value="P:intracellular zinc ion homeostasis"/>
    <property type="evidence" value="ECO:0007669"/>
    <property type="project" value="InterPro"/>
</dbReference>
<evidence type="ECO:0000256" key="10">
    <source>
        <dbReference type="ARBA" id="ARBA00022833"/>
    </source>
</evidence>
<comment type="caution">
    <text evidence="19">Lacks conserved residue(s) required for the propagation of feature annotation.</text>
</comment>
<organism evidence="22 23">
    <name type="scientific">Eptatretus burgeri</name>
    <name type="common">Inshore hagfish</name>
    <dbReference type="NCBI Taxonomy" id="7764"/>
    <lineage>
        <taxon>Eukaryota</taxon>
        <taxon>Metazoa</taxon>
        <taxon>Chordata</taxon>
        <taxon>Craniata</taxon>
        <taxon>Vertebrata</taxon>
        <taxon>Cyclostomata</taxon>
        <taxon>Myxini</taxon>
        <taxon>Myxiniformes</taxon>
        <taxon>Myxinidae</taxon>
        <taxon>Eptatretinae</taxon>
        <taxon>Eptatretus</taxon>
    </lineage>
</organism>
<dbReference type="PANTHER" id="PTHR45755">
    <property type="match status" value="1"/>
</dbReference>
<evidence type="ECO:0000313" key="22">
    <source>
        <dbReference type="Ensembl" id="ENSEBUP00000017694.1"/>
    </source>
</evidence>
<dbReference type="PANTHER" id="PTHR45755:SF1">
    <property type="entry name" value="PROTON-COUPLED ZINC ANTIPORTER SLC30A5"/>
    <property type="match status" value="1"/>
</dbReference>
<dbReference type="GO" id="GO:1904257">
    <property type="term" value="P:zinc ion import into Golgi lumen"/>
    <property type="evidence" value="ECO:0007669"/>
    <property type="project" value="TreeGrafter"/>
</dbReference>
<dbReference type="SUPFAM" id="SSF161111">
    <property type="entry name" value="Cation efflux protein transmembrane domain-like"/>
    <property type="match status" value="1"/>
</dbReference>
<evidence type="ECO:0000256" key="4">
    <source>
        <dbReference type="ARBA" id="ARBA00004638"/>
    </source>
</evidence>
<dbReference type="InterPro" id="IPR027469">
    <property type="entry name" value="Cation_efflux_TMD_sf"/>
</dbReference>
<accession>A0A8C4WXK4</accession>
<evidence type="ECO:0000256" key="16">
    <source>
        <dbReference type="ARBA" id="ARBA00023329"/>
    </source>
</evidence>
<dbReference type="AlphaFoldDB" id="A0A8C4WXK4"/>
<evidence type="ECO:0000256" key="18">
    <source>
        <dbReference type="ARBA" id="ARBA00048349"/>
    </source>
</evidence>
<keyword evidence="13 19" id="KW-0333">Golgi apparatus</keyword>
<keyword evidence="15 19" id="KW-0472">Membrane</keyword>
<evidence type="ECO:0000313" key="23">
    <source>
        <dbReference type="Proteomes" id="UP000694388"/>
    </source>
</evidence>
<dbReference type="Gene3D" id="1.20.1510.10">
    <property type="entry name" value="Cation efflux protein transmembrane domain"/>
    <property type="match status" value="1"/>
</dbReference>
<keyword evidence="12 19" id="KW-1133">Transmembrane helix</keyword>
<comment type="function">
    <text evidence="19">Functions as a zinc transporter.</text>
</comment>
<feature type="domain" description="Cation efflux protein transmembrane" evidence="21">
    <location>
        <begin position="419"/>
        <end position="658"/>
    </location>
</feature>
<feature type="transmembrane region" description="Helical" evidence="19">
    <location>
        <begin position="451"/>
        <end position="469"/>
    </location>
</feature>
<feature type="transmembrane region" description="Helical" evidence="19">
    <location>
        <begin position="419"/>
        <end position="439"/>
    </location>
</feature>
<evidence type="ECO:0000256" key="12">
    <source>
        <dbReference type="ARBA" id="ARBA00022989"/>
    </source>
</evidence>
<evidence type="ECO:0000256" key="15">
    <source>
        <dbReference type="ARBA" id="ARBA00023136"/>
    </source>
</evidence>
<feature type="transmembrane region" description="Helical" evidence="19">
    <location>
        <begin position="490"/>
        <end position="509"/>
    </location>
</feature>
<feature type="transmembrane region" description="Helical" evidence="19">
    <location>
        <begin position="235"/>
        <end position="255"/>
    </location>
</feature>
<evidence type="ECO:0000256" key="11">
    <source>
        <dbReference type="ARBA" id="ARBA00022906"/>
    </source>
</evidence>
<feature type="transmembrane region" description="Helical" evidence="19">
    <location>
        <begin position="601"/>
        <end position="622"/>
    </location>
</feature>
<evidence type="ECO:0000256" key="19">
    <source>
        <dbReference type="RuleBase" id="RU369017"/>
    </source>
</evidence>
<evidence type="ECO:0000256" key="2">
    <source>
        <dbReference type="ARBA" id="ARBA00004205"/>
    </source>
</evidence>
<evidence type="ECO:0000259" key="21">
    <source>
        <dbReference type="Pfam" id="PF01545"/>
    </source>
</evidence>
<comment type="similarity">
    <text evidence="5 19">Belongs to the cation diffusion facilitator (CDF) transporter (TC 2.A.4) family. SLC30A subfamily.</text>
</comment>
<keyword evidence="14 19" id="KW-0406">Ion transport</keyword>
<feature type="transmembrane region" description="Helical" evidence="19">
    <location>
        <begin position="521"/>
        <end position="540"/>
    </location>
</feature>
<dbReference type="Ensembl" id="ENSEBUT00000018270.1">
    <property type="protein sequence ID" value="ENSEBUP00000017694.1"/>
    <property type="gene ID" value="ENSEBUG00000011060.1"/>
</dbReference>
<evidence type="ECO:0000256" key="20">
    <source>
        <dbReference type="SAM" id="MobiDB-lite"/>
    </source>
</evidence>
<evidence type="ECO:0000256" key="17">
    <source>
        <dbReference type="ARBA" id="ARBA00038531"/>
    </source>
</evidence>
<dbReference type="Pfam" id="PF01545">
    <property type="entry name" value="Cation_efflux"/>
    <property type="match status" value="1"/>
</dbReference>
<dbReference type="OMA" id="NHLFYHF"/>
<name>A0A8C4WXK4_EPTBU</name>
<feature type="transmembrane region" description="Helical" evidence="19">
    <location>
        <begin position="267"/>
        <end position="287"/>
    </location>
</feature>
<comment type="subcellular location">
    <subcellularLocation>
        <location evidence="3">Cytoplasmic vesicle</location>
        <location evidence="3">COPII-coated vesicle membrane</location>
        <topology evidence="3">Multi-pass membrane protein</topology>
    </subcellularLocation>
    <subcellularLocation>
        <location evidence="4">Cytoplasmic vesicle</location>
        <location evidence="4">Secretory vesicle membrane</location>
        <topology evidence="4">Multi-pass membrane protein</topology>
    </subcellularLocation>
    <subcellularLocation>
        <location evidence="2">Golgi apparatus</location>
        <location evidence="2">Golgi stack membrane</location>
        <topology evidence="2">Multi-pass membrane protein</topology>
    </subcellularLocation>
    <subcellularLocation>
        <location evidence="1 19">Golgi apparatus</location>
        <location evidence="1 19">trans-Golgi network membrane</location>
        <topology evidence="1 19">Multi-pass membrane protein</topology>
    </subcellularLocation>
</comment>
<keyword evidence="11" id="KW-0864">Zinc transport</keyword>
<keyword evidence="8 19" id="KW-0812">Transmembrane</keyword>
<dbReference type="GO" id="GO:0015297">
    <property type="term" value="F:antiporter activity"/>
    <property type="evidence" value="ECO:0007669"/>
    <property type="project" value="UniProtKB-KW"/>
</dbReference>
<dbReference type="GO" id="GO:0005385">
    <property type="term" value="F:zinc ion transmembrane transporter activity"/>
    <property type="evidence" value="ECO:0007669"/>
    <property type="project" value="UniProtKB-UniRule"/>
</dbReference>
<feature type="compositionally biased region" description="Basic residues" evidence="20">
    <location>
        <begin position="580"/>
        <end position="590"/>
    </location>
</feature>
<evidence type="ECO:0000256" key="8">
    <source>
        <dbReference type="ARBA" id="ARBA00022692"/>
    </source>
</evidence>
<feature type="transmembrane region" description="Helical" evidence="19">
    <location>
        <begin position="96"/>
        <end position="114"/>
    </location>
</feature>
<feature type="compositionally biased region" description="Basic and acidic residues" evidence="20">
    <location>
        <begin position="555"/>
        <end position="579"/>
    </location>
</feature>
<dbReference type="InterPro" id="IPR058533">
    <property type="entry name" value="Cation_efflux_TM"/>
</dbReference>
<keyword evidence="6 19" id="KW-0813">Transport</keyword>